<dbReference type="OrthoDB" id="9843053at2"/>
<dbReference type="RefSeq" id="WP_157745216.1">
    <property type="nucleotide sequence ID" value="NZ_AP018052.1"/>
</dbReference>
<gene>
    <name evidence="7" type="ORF">FOKN1_0224</name>
</gene>
<keyword evidence="8" id="KW-1185">Reference proteome</keyword>
<keyword evidence="2" id="KW-1003">Cell membrane</keyword>
<comment type="subcellular location">
    <subcellularLocation>
        <location evidence="1">Cell membrane</location>
        <topology evidence="1">Multi-pass membrane protein</topology>
    </subcellularLocation>
</comment>
<evidence type="ECO:0000256" key="3">
    <source>
        <dbReference type="ARBA" id="ARBA00022692"/>
    </source>
</evidence>
<evidence type="ECO:0000256" key="5">
    <source>
        <dbReference type="ARBA" id="ARBA00023136"/>
    </source>
</evidence>
<keyword evidence="5 6" id="KW-0472">Membrane</keyword>
<feature type="transmembrane region" description="Helical" evidence="6">
    <location>
        <begin position="83"/>
        <end position="101"/>
    </location>
</feature>
<organism evidence="7 8">
    <name type="scientific">Thiohalobacter thiocyanaticus</name>
    <dbReference type="NCBI Taxonomy" id="585455"/>
    <lineage>
        <taxon>Bacteria</taxon>
        <taxon>Pseudomonadati</taxon>
        <taxon>Pseudomonadota</taxon>
        <taxon>Gammaproteobacteria</taxon>
        <taxon>Thiohalobacterales</taxon>
        <taxon>Thiohalobacteraceae</taxon>
        <taxon>Thiohalobacter</taxon>
    </lineage>
</organism>
<evidence type="ECO:0000256" key="6">
    <source>
        <dbReference type="SAM" id="Phobius"/>
    </source>
</evidence>
<dbReference type="Pfam" id="PF03899">
    <property type="entry name" value="ATP-synt_I"/>
    <property type="match status" value="1"/>
</dbReference>
<evidence type="ECO:0000256" key="2">
    <source>
        <dbReference type="ARBA" id="ARBA00022475"/>
    </source>
</evidence>
<reference evidence="7 8" key="1">
    <citation type="submission" date="2017-05" db="EMBL/GenBank/DDBJ databases">
        <title>Thiocyanate degradation by Thiohalobacter thiocyanaticus FOKN1.</title>
        <authorList>
            <person name="Oshiki M."/>
            <person name="Fukushima T."/>
            <person name="Kawano S."/>
            <person name="Nakagawa J."/>
        </authorList>
    </citation>
    <scope>NUCLEOTIDE SEQUENCE [LARGE SCALE GENOMIC DNA]</scope>
    <source>
        <strain evidence="7 8">FOKN1</strain>
    </source>
</reference>
<evidence type="ECO:0000313" key="7">
    <source>
        <dbReference type="EMBL" id="BAZ92628.1"/>
    </source>
</evidence>
<evidence type="ECO:0000313" key="8">
    <source>
        <dbReference type="Proteomes" id="UP000218765"/>
    </source>
</evidence>
<accession>A0A1Z4VMP9</accession>
<dbReference type="GO" id="GO:0005886">
    <property type="term" value="C:plasma membrane"/>
    <property type="evidence" value="ECO:0007669"/>
    <property type="project" value="UniProtKB-SubCell"/>
</dbReference>
<evidence type="ECO:0000256" key="4">
    <source>
        <dbReference type="ARBA" id="ARBA00022989"/>
    </source>
</evidence>
<dbReference type="KEGG" id="ttc:FOKN1_0224"/>
<dbReference type="InterPro" id="IPR005598">
    <property type="entry name" value="ATP_synth_I"/>
</dbReference>
<protein>
    <submittedName>
        <fullName evidence="7">ATP synthase I chain</fullName>
    </submittedName>
</protein>
<dbReference type="AlphaFoldDB" id="A0A1Z4VMP9"/>
<dbReference type="Proteomes" id="UP000218765">
    <property type="component" value="Chromosome"/>
</dbReference>
<feature type="transmembrane region" description="Helical" evidence="6">
    <location>
        <begin position="56"/>
        <end position="77"/>
    </location>
</feature>
<dbReference type="EMBL" id="AP018052">
    <property type="protein sequence ID" value="BAZ92628.1"/>
    <property type="molecule type" value="Genomic_DNA"/>
</dbReference>
<name>A0A1Z4VMP9_9GAMM</name>
<proteinExistence type="predicted"/>
<feature type="transmembrane region" description="Helical" evidence="6">
    <location>
        <begin position="17"/>
        <end position="36"/>
    </location>
</feature>
<evidence type="ECO:0000256" key="1">
    <source>
        <dbReference type="ARBA" id="ARBA00004651"/>
    </source>
</evidence>
<keyword evidence="4 6" id="KW-1133">Transmembrane helix</keyword>
<keyword evidence="3 6" id="KW-0812">Transmembrane</keyword>
<sequence>MSLAAGALYLARPPETAIAWLFGAGIALSNTALLAWRSHRLVQRPATDAHRDLRAFFFSAVERLVIVIMLFVAGLGALELPPLPLLGAFIAGQLVLMISSFKTGLTTHGE</sequence>